<evidence type="ECO:0000313" key="2">
    <source>
        <dbReference type="EMBL" id="CAI5771802.1"/>
    </source>
</evidence>
<feature type="region of interest" description="Disordered" evidence="1">
    <location>
        <begin position="61"/>
        <end position="93"/>
    </location>
</feature>
<evidence type="ECO:0000256" key="1">
    <source>
        <dbReference type="SAM" id="MobiDB-lite"/>
    </source>
</evidence>
<sequence length="93" mass="9961">MSIVLLLQNAEVSRKQASFGPSSSSTGPAHVMSQFEAILWLLLMKTPSVAVSAPYFQQSQWGPEYQQGHSPPLLVESGGRTAPQDPNPPPTGD</sequence>
<dbReference type="AlphaFoldDB" id="A0AA35P4W7"/>
<evidence type="ECO:0000313" key="3">
    <source>
        <dbReference type="Proteomes" id="UP001178461"/>
    </source>
</evidence>
<keyword evidence="3" id="KW-1185">Reference proteome</keyword>
<proteinExistence type="predicted"/>
<protein>
    <submittedName>
        <fullName evidence="2">Uncharacterized protein</fullName>
    </submittedName>
</protein>
<accession>A0AA35P4W7</accession>
<dbReference type="Proteomes" id="UP001178461">
    <property type="component" value="Chromosome 4"/>
</dbReference>
<reference evidence="2" key="1">
    <citation type="submission" date="2022-12" db="EMBL/GenBank/DDBJ databases">
        <authorList>
            <person name="Alioto T."/>
            <person name="Alioto T."/>
            <person name="Gomez Garrido J."/>
        </authorList>
    </citation>
    <scope>NUCLEOTIDE SEQUENCE</scope>
</reference>
<dbReference type="EMBL" id="OX395129">
    <property type="protein sequence ID" value="CAI5771802.1"/>
    <property type="molecule type" value="Genomic_DNA"/>
</dbReference>
<name>A0AA35P4W7_9SAUR</name>
<organism evidence="2 3">
    <name type="scientific">Podarcis lilfordi</name>
    <name type="common">Lilford's wall lizard</name>
    <dbReference type="NCBI Taxonomy" id="74358"/>
    <lineage>
        <taxon>Eukaryota</taxon>
        <taxon>Metazoa</taxon>
        <taxon>Chordata</taxon>
        <taxon>Craniata</taxon>
        <taxon>Vertebrata</taxon>
        <taxon>Euteleostomi</taxon>
        <taxon>Lepidosauria</taxon>
        <taxon>Squamata</taxon>
        <taxon>Bifurcata</taxon>
        <taxon>Unidentata</taxon>
        <taxon>Episquamata</taxon>
        <taxon>Laterata</taxon>
        <taxon>Lacertibaenia</taxon>
        <taxon>Lacertidae</taxon>
        <taxon>Podarcis</taxon>
    </lineage>
</organism>
<gene>
    <name evidence="2" type="ORF">PODLI_1B016527</name>
</gene>